<dbReference type="STRING" id="198628.Dda3937_01752"/>
<feature type="transmembrane region" description="Helical" evidence="1">
    <location>
        <begin position="30"/>
        <end position="50"/>
    </location>
</feature>
<protein>
    <submittedName>
        <fullName evidence="2">Uncharacterized protein</fullName>
    </submittedName>
</protein>
<keyword evidence="1" id="KW-1133">Transmembrane helix</keyword>
<reference evidence="2 3" key="1">
    <citation type="journal article" date="2011" name="J. Bacteriol.">
        <title>Genome sequence of the plant-pathogenic bacterium Dickeya dadantii 3937.</title>
        <authorList>
            <person name="Glasner J.D."/>
            <person name="Yang C.H."/>
            <person name="Reverchon S."/>
            <person name="Hugouvieux-Cotte-Pattat N."/>
            <person name="Condemine G."/>
            <person name="Bohin J.P."/>
            <person name="Van Gijsegem F."/>
            <person name="Yang S."/>
            <person name="Franza T."/>
            <person name="Expert D."/>
            <person name="Plunkett G. III"/>
            <person name="San Francisco M.J."/>
            <person name="Charkowski A.O."/>
            <person name="Py B."/>
            <person name="Bell K."/>
            <person name="Rauscher L."/>
            <person name="Rodriguez-Palenzuela P."/>
            <person name="Toussaint A."/>
            <person name="Holeva M.C."/>
            <person name="He S.Y."/>
            <person name="Douet V."/>
            <person name="Boccara M."/>
            <person name="Blanco C."/>
            <person name="Toth I."/>
            <person name="Anderson B.D."/>
            <person name="Biehl B.S."/>
            <person name="Mau B."/>
            <person name="Flynn S.M."/>
            <person name="Barras F."/>
            <person name="Lindeberg M."/>
            <person name="Birch P.R."/>
            <person name="Tsuyumu S."/>
            <person name="Shi X."/>
            <person name="Hibbing M."/>
            <person name="Yap M.N."/>
            <person name="Carpentier M."/>
            <person name="Dassa E."/>
            <person name="Umehara M."/>
            <person name="Kim J.F."/>
            <person name="Rusch M."/>
            <person name="Soni P."/>
            <person name="Mayhew G.F."/>
            <person name="Fouts D.E."/>
            <person name="Gill S.R."/>
            <person name="Blattner F.R."/>
            <person name="Keen N.T."/>
            <person name="Perna N.T."/>
        </authorList>
    </citation>
    <scope>NUCLEOTIDE SEQUENCE [LARGE SCALE GENOMIC DNA]</scope>
    <source>
        <strain evidence="2 3">3937</strain>
    </source>
</reference>
<evidence type="ECO:0000256" key="1">
    <source>
        <dbReference type="SAM" id="Phobius"/>
    </source>
</evidence>
<evidence type="ECO:0000313" key="3">
    <source>
        <dbReference type="Proteomes" id="UP000006859"/>
    </source>
</evidence>
<keyword evidence="1" id="KW-0472">Membrane</keyword>
<gene>
    <name evidence="2" type="ordered locus">Dda3937_01752</name>
</gene>
<name>E0SAK2_DICD3</name>
<keyword evidence="3" id="KW-1185">Reference proteome</keyword>
<dbReference type="KEGG" id="ddd:Dda3937_01752"/>
<dbReference type="EMBL" id="CP002038">
    <property type="protein sequence ID" value="ADM97060.1"/>
    <property type="molecule type" value="Genomic_DNA"/>
</dbReference>
<dbReference type="AlphaFoldDB" id="E0SAK2"/>
<accession>E0SAK2</accession>
<evidence type="ECO:0000313" key="2">
    <source>
        <dbReference type="EMBL" id="ADM97060.1"/>
    </source>
</evidence>
<keyword evidence="1" id="KW-0812">Transmembrane</keyword>
<dbReference type="HOGENOM" id="CLU_2568345_0_0_6"/>
<dbReference type="Proteomes" id="UP000006859">
    <property type="component" value="Chromosome"/>
</dbReference>
<sequence length="81" mass="9660">MIFNKLPADIVNKQNPFISMEREKQDFPDITVNIVAVFYRLIIFLSPSLFSRTIQYTKIKSRPRTRNINLQKRIIRHQANL</sequence>
<proteinExistence type="predicted"/>
<organism evidence="2 3">
    <name type="scientific">Dickeya dadantii (strain 3937)</name>
    <name type="common">Erwinia chrysanthemi (strain 3937)</name>
    <dbReference type="NCBI Taxonomy" id="198628"/>
    <lineage>
        <taxon>Bacteria</taxon>
        <taxon>Pseudomonadati</taxon>
        <taxon>Pseudomonadota</taxon>
        <taxon>Gammaproteobacteria</taxon>
        <taxon>Enterobacterales</taxon>
        <taxon>Pectobacteriaceae</taxon>
        <taxon>Dickeya</taxon>
    </lineage>
</organism>